<dbReference type="AlphaFoldDB" id="A0A1M7ZZ29"/>
<feature type="transmembrane region" description="Helical" evidence="1">
    <location>
        <begin position="30"/>
        <end position="48"/>
    </location>
</feature>
<feature type="transmembrane region" description="Helical" evidence="1">
    <location>
        <begin position="60"/>
        <end position="82"/>
    </location>
</feature>
<evidence type="ECO:0000259" key="2">
    <source>
        <dbReference type="Pfam" id="PF22827"/>
    </source>
</evidence>
<reference evidence="4" key="1">
    <citation type="submission" date="2016-12" db="EMBL/GenBank/DDBJ databases">
        <authorList>
            <person name="Varghese N."/>
            <person name="Submissions S."/>
        </authorList>
    </citation>
    <scope>NUCLEOTIDE SEQUENCE [LARGE SCALE GENOMIC DNA]</scope>
    <source>
        <strain evidence="4">DSM 18830</strain>
    </source>
</reference>
<dbReference type="RefSeq" id="WP_073584965.1">
    <property type="nucleotide sequence ID" value="NZ_CBCSEA010000009.1"/>
</dbReference>
<dbReference type="EMBL" id="FRYK01000006">
    <property type="protein sequence ID" value="SHO74125.1"/>
    <property type="molecule type" value="Genomic_DNA"/>
</dbReference>
<evidence type="ECO:0000256" key="1">
    <source>
        <dbReference type="SAM" id="Phobius"/>
    </source>
</evidence>
<dbReference type="STRING" id="416016.SAMN05443547_2509"/>
<accession>A0A1M7ZZ29</accession>
<feature type="domain" description="Gliding motility protein GldL-like N-terminal" evidence="2">
    <location>
        <begin position="64"/>
        <end position="95"/>
    </location>
</feature>
<dbReference type="OrthoDB" id="1119089at2"/>
<dbReference type="InterPro" id="IPR055087">
    <property type="entry name" value="GldL-like_N"/>
</dbReference>
<keyword evidence="4" id="KW-1185">Reference proteome</keyword>
<dbReference type="Pfam" id="PF22827">
    <property type="entry name" value="GldL_N"/>
    <property type="match status" value="1"/>
</dbReference>
<name>A0A1M7ZZ29_9FLAO</name>
<feature type="transmembrane region" description="Helical" evidence="1">
    <location>
        <begin position="127"/>
        <end position="148"/>
    </location>
</feature>
<keyword evidence="1" id="KW-0812">Transmembrane</keyword>
<evidence type="ECO:0000313" key="4">
    <source>
        <dbReference type="Proteomes" id="UP000184611"/>
    </source>
</evidence>
<feature type="transmembrane region" description="Helical" evidence="1">
    <location>
        <begin position="88"/>
        <end position="107"/>
    </location>
</feature>
<evidence type="ECO:0000313" key="3">
    <source>
        <dbReference type="EMBL" id="SHO74125.1"/>
    </source>
</evidence>
<feature type="transmembrane region" description="Helical" evidence="1">
    <location>
        <begin position="7"/>
        <end position="24"/>
    </location>
</feature>
<keyword evidence="1" id="KW-0472">Membrane</keyword>
<sequence>MKTEKTLSIVFIISLVFKLMHWPGAGVLMVLSLLGLALCYFPLGFYFLSDKNFKTQNIGISIVFGWLLSVCIIGILFKLMYWPGSSPMLLIGTLTAVPLIGVAILLYAKSTDVLKNYYKNLLIRTSVLFILSLLCFLLPNSVLINHYYSNEPELKELYLKEQENPEDENIQNEIQAYKAKQYERENGWQRN</sequence>
<gene>
    <name evidence="3" type="ORF">SAMN05443547_2509</name>
</gene>
<keyword evidence="1" id="KW-1133">Transmembrane helix</keyword>
<protein>
    <recommendedName>
        <fullName evidence="2">Gliding motility protein GldL-like N-terminal domain-containing protein</fullName>
    </recommendedName>
</protein>
<dbReference type="Proteomes" id="UP000184611">
    <property type="component" value="Unassembled WGS sequence"/>
</dbReference>
<organism evidence="3 4">
    <name type="scientific">Flavobacterium cucumis</name>
    <dbReference type="NCBI Taxonomy" id="416016"/>
    <lineage>
        <taxon>Bacteria</taxon>
        <taxon>Pseudomonadati</taxon>
        <taxon>Bacteroidota</taxon>
        <taxon>Flavobacteriia</taxon>
        <taxon>Flavobacteriales</taxon>
        <taxon>Flavobacteriaceae</taxon>
        <taxon>Flavobacterium</taxon>
    </lineage>
</organism>
<proteinExistence type="predicted"/>